<evidence type="ECO:0000313" key="3">
    <source>
        <dbReference type="Proteomes" id="UP000005239"/>
    </source>
</evidence>
<protein>
    <submittedName>
        <fullName evidence="2">Uncharacterized protein</fullName>
    </submittedName>
</protein>
<dbReference type="EnsemblMetazoa" id="PPA44161.1">
    <property type="protein sequence ID" value="PPA44161.1"/>
    <property type="gene ID" value="WBGene00282530"/>
</dbReference>
<accession>A0A8R1Z6N8</accession>
<accession>A0A2A6CV17</accession>
<feature type="region of interest" description="Disordered" evidence="1">
    <location>
        <begin position="1"/>
        <end position="34"/>
    </location>
</feature>
<feature type="compositionally biased region" description="Low complexity" evidence="1">
    <location>
        <begin position="17"/>
        <end position="31"/>
    </location>
</feature>
<gene>
    <name evidence="2" type="primary">WBGene00282530</name>
</gene>
<keyword evidence="3" id="KW-1185">Reference proteome</keyword>
<name>A0A2A6CV17_PRIPA</name>
<reference evidence="2" key="2">
    <citation type="submission" date="2022-06" db="UniProtKB">
        <authorList>
            <consortium name="EnsemblMetazoa"/>
        </authorList>
    </citation>
    <scope>IDENTIFICATION</scope>
    <source>
        <strain evidence="2">PS312</strain>
    </source>
</reference>
<sequence length="97" mass="10407">MPNGLYGRAPKPNQYRSPTVSTTTPSVGGSSDATLFTRCPPSMATVDELLSKSCAYSESLLNVISSSVVEPPAHVVLRVSLQYRNSVKYEKASVKEA</sequence>
<organism evidence="2 3">
    <name type="scientific">Pristionchus pacificus</name>
    <name type="common">Parasitic nematode worm</name>
    <dbReference type="NCBI Taxonomy" id="54126"/>
    <lineage>
        <taxon>Eukaryota</taxon>
        <taxon>Metazoa</taxon>
        <taxon>Ecdysozoa</taxon>
        <taxon>Nematoda</taxon>
        <taxon>Chromadorea</taxon>
        <taxon>Rhabditida</taxon>
        <taxon>Rhabditina</taxon>
        <taxon>Diplogasteromorpha</taxon>
        <taxon>Diplogasteroidea</taxon>
        <taxon>Neodiplogasteridae</taxon>
        <taxon>Pristionchus</taxon>
    </lineage>
</organism>
<proteinExistence type="predicted"/>
<evidence type="ECO:0000256" key="1">
    <source>
        <dbReference type="SAM" id="MobiDB-lite"/>
    </source>
</evidence>
<reference evidence="3" key="1">
    <citation type="journal article" date="2008" name="Nat. Genet.">
        <title>The Pristionchus pacificus genome provides a unique perspective on nematode lifestyle and parasitism.</title>
        <authorList>
            <person name="Dieterich C."/>
            <person name="Clifton S.W."/>
            <person name="Schuster L.N."/>
            <person name="Chinwalla A."/>
            <person name="Delehaunty K."/>
            <person name="Dinkelacker I."/>
            <person name="Fulton L."/>
            <person name="Fulton R."/>
            <person name="Godfrey J."/>
            <person name="Minx P."/>
            <person name="Mitreva M."/>
            <person name="Roeseler W."/>
            <person name="Tian H."/>
            <person name="Witte H."/>
            <person name="Yang S.P."/>
            <person name="Wilson R.K."/>
            <person name="Sommer R.J."/>
        </authorList>
    </citation>
    <scope>NUCLEOTIDE SEQUENCE [LARGE SCALE GENOMIC DNA]</scope>
    <source>
        <strain evidence="3">PS312</strain>
    </source>
</reference>
<dbReference type="AlphaFoldDB" id="A0A2A6CV17"/>
<evidence type="ECO:0000313" key="2">
    <source>
        <dbReference type="EnsemblMetazoa" id="PPA44161.1"/>
    </source>
</evidence>
<dbReference type="Proteomes" id="UP000005239">
    <property type="component" value="Unassembled WGS sequence"/>
</dbReference>